<dbReference type="Proteomes" id="UP000245768">
    <property type="component" value="Unassembled WGS sequence"/>
</dbReference>
<evidence type="ECO:0000256" key="5">
    <source>
        <dbReference type="ARBA" id="ARBA00022912"/>
    </source>
</evidence>
<dbReference type="InterPro" id="IPR036196">
    <property type="entry name" value="Ptyr_pPase_sf"/>
</dbReference>
<dbReference type="STRING" id="215250.A0A316YWZ2"/>
<evidence type="ECO:0000313" key="9">
    <source>
        <dbReference type="EMBL" id="PWN93304.1"/>
    </source>
</evidence>
<feature type="active site" description="Proton donor" evidence="7">
    <location>
        <position position="137"/>
    </location>
</feature>
<dbReference type="InterPro" id="IPR017867">
    <property type="entry name" value="Tyr_phospatase_low_mol_wt"/>
</dbReference>
<dbReference type="RefSeq" id="XP_025380502.1">
    <property type="nucleotide sequence ID" value="XM_025518336.1"/>
</dbReference>
<dbReference type="SUPFAM" id="SSF52788">
    <property type="entry name" value="Phosphotyrosine protein phosphatases I"/>
    <property type="match status" value="1"/>
</dbReference>
<evidence type="ECO:0000313" key="10">
    <source>
        <dbReference type="Proteomes" id="UP000245768"/>
    </source>
</evidence>
<accession>A0A316YWZ2</accession>
<dbReference type="AlphaFoldDB" id="A0A316YWZ2"/>
<reference evidence="9 10" key="1">
    <citation type="journal article" date="2018" name="Mol. Biol. Evol.">
        <title>Broad Genomic Sampling Reveals a Smut Pathogenic Ancestry of the Fungal Clade Ustilaginomycotina.</title>
        <authorList>
            <person name="Kijpornyongpan T."/>
            <person name="Mondo S.J."/>
            <person name="Barry K."/>
            <person name="Sandor L."/>
            <person name="Lee J."/>
            <person name="Lipzen A."/>
            <person name="Pangilinan J."/>
            <person name="LaButti K."/>
            <person name="Hainaut M."/>
            <person name="Henrissat B."/>
            <person name="Grigoriev I.V."/>
            <person name="Spatafora J.W."/>
            <person name="Aime M.C."/>
        </authorList>
    </citation>
    <scope>NUCLEOTIDE SEQUENCE [LARGE SCALE GENOMIC DNA]</scope>
    <source>
        <strain evidence="9 10">MCA 4198</strain>
    </source>
</reference>
<gene>
    <name evidence="9" type="ORF">FA10DRAFT_18459</name>
</gene>
<dbReference type="PANTHER" id="PTHR11717">
    <property type="entry name" value="LOW MOLECULAR WEIGHT PROTEIN TYROSINE PHOSPHATASE"/>
    <property type="match status" value="1"/>
</dbReference>
<keyword evidence="4" id="KW-0378">Hydrolase</keyword>
<dbReference type="Pfam" id="PF01451">
    <property type="entry name" value="LMWPc"/>
    <property type="match status" value="1"/>
</dbReference>
<dbReference type="OrthoDB" id="3388at2759"/>
<dbReference type="InterPro" id="IPR050438">
    <property type="entry name" value="LMW_PTPase"/>
</dbReference>
<evidence type="ECO:0000256" key="4">
    <source>
        <dbReference type="ARBA" id="ARBA00022801"/>
    </source>
</evidence>
<proteinExistence type="inferred from homology"/>
<dbReference type="SMART" id="SM00226">
    <property type="entry name" value="LMWPc"/>
    <property type="match status" value="1"/>
</dbReference>
<feature type="domain" description="Phosphotyrosine protein phosphatase I" evidence="8">
    <location>
        <begin position="17"/>
        <end position="163"/>
    </location>
</feature>
<evidence type="ECO:0000256" key="1">
    <source>
        <dbReference type="ARBA" id="ARBA00004496"/>
    </source>
</evidence>
<dbReference type="FunFam" id="3.40.50.2300:FF:000105">
    <property type="entry name" value="Low molecular weight phosphotyrosine protein"/>
    <property type="match status" value="1"/>
</dbReference>
<evidence type="ECO:0000256" key="7">
    <source>
        <dbReference type="PIRSR" id="PIRSR617867-1"/>
    </source>
</evidence>
<comment type="similarity">
    <text evidence="2">Belongs to the low molecular weight phosphotyrosine protein phosphatase family.</text>
</comment>
<keyword evidence="10" id="KW-1185">Reference proteome</keyword>
<dbReference type="GeneID" id="37040252"/>
<dbReference type="FunCoup" id="A0A316YWZ2">
    <property type="interactions" value="233"/>
</dbReference>
<evidence type="ECO:0000256" key="3">
    <source>
        <dbReference type="ARBA" id="ARBA00022490"/>
    </source>
</evidence>
<dbReference type="CDD" id="cd16343">
    <property type="entry name" value="LMWPTP"/>
    <property type="match status" value="1"/>
</dbReference>
<evidence type="ECO:0000256" key="2">
    <source>
        <dbReference type="ARBA" id="ARBA00011063"/>
    </source>
</evidence>
<dbReference type="InParanoid" id="A0A316YWZ2"/>
<organism evidence="9 10">
    <name type="scientific">Acaromyces ingoldii</name>
    <dbReference type="NCBI Taxonomy" id="215250"/>
    <lineage>
        <taxon>Eukaryota</taxon>
        <taxon>Fungi</taxon>
        <taxon>Dikarya</taxon>
        <taxon>Basidiomycota</taxon>
        <taxon>Ustilaginomycotina</taxon>
        <taxon>Exobasidiomycetes</taxon>
        <taxon>Exobasidiales</taxon>
        <taxon>Cryptobasidiaceae</taxon>
        <taxon>Acaromyces</taxon>
    </lineage>
</organism>
<dbReference type="GO" id="GO:0005737">
    <property type="term" value="C:cytoplasm"/>
    <property type="evidence" value="ECO:0007669"/>
    <property type="project" value="UniProtKB-SubCell"/>
</dbReference>
<name>A0A316YWZ2_9BASI</name>
<feature type="active site" evidence="7">
    <location>
        <position position="29"/>
    </location>
</feature>
<evidence type="ECO:0000256" key="6">
    <source>
        <dbReference type="ARBA" id="ARBA00051722"/>
    </source>
</evidence>
<comment type="catalytic activity">
    <reaction evidence="6">
        <text>O-phospho-L-tyrosyl-[protein] + H2O = L-tyrosyl-[protein] + phosphate</text>
        <dbReference type="Rhea" id="RHEA:10684"/>
        <dbReference type="Rhea" id="RHEA-COMP:10136"/>
        <dbReference type="Rhea" id="RHEA-COMP:20101"/>
        <dbReference type="ChEBI" id="CHEBI:15377"/>
        <dbReference type="ChEBI" id="CHEBI:43474"/>
        <dbReference type="ChEBI" id="CHEBI:46858"/>
        <dbReference type="ChEBI" id="CHEBI:61978"/>
        <dbReference type="EC" id="3.1.3.48"/>
    </reaction>
</comment>
<keyword evidence="3" id="KW-0963">Cytoplasm</keyword>
<dbReference type="EMBL" id="KZ819634">
    <property type="protein sequence ID" value="PWN93304.1"/>
    <property type="molecule type" value="Genomic_DNA"/>
</dbReference>
<sequence>MAKGDDDNNGSSSSKQISVLFCCLGNICRSPLAEAVFAYEVEKQGLKAHFGKIDSCGTGAYHQGDPPDDRTVAVCRQNGVPIHGTARKVKLSDFANFDYIFGMDASNVRNLMAMQPRNSRASVHLFGDFDDKKPIVDPYYGGDHGFQAAFKQCDRYARAFLASLNLEKSSQL</sequence>
<comment type="subcellular location">
    <subcellularLocation>
        <location evidence="1">Cytoplasm</location>
    </subcellularLocation>
</comment>
<dbReference type="Gene3D" id="3.40.50.2300">
    <property type="match status" value="1"/>
</dbReference>
<dbReference type="GO" id="GO:0004725">
    <property type="term" value="F:protein tyrosine phosphatase activity"/>
    <property type="evidence" value="ECO:0007669"/>
    <property type="project" value="UniProtKB-EC"/>
</dbReference>
<feature type="active site" description="Nucleophile" evidence="7">
    <location>
        <position position="23"/>
    </location>
</feature>
<dbReference type="PANTHER" id="PTHR11717:SF7">
    <property type="entry name" value="LOW MOLECULAR WEIGHT PHOSPHOTYROSINE PROTEIN PHOSPHATASE"/>
    <property type="match status" value="1"/>
</dbReference>
<dbReference type="InterPro" id="IPR023485">
    <property type="entry name" value="Ptyr_pPase"/>
</dbReference>
<dbReference type="PRINTS" id="PR00719">
    <property type="entry name" value="LMWPTPASE"/>
</dbReference>
<protein>
    <submittedName>
        <fullName evidence="9">LMWPc-domain-containing protein</fullName>
    </submittedName>
</protein>
<keyword evidence="5" id="KW-0904">Protein phosphatase</keyword>
<evidence type="ECO:0000259" key="8">
    <source>
        <dbReference type="SMART" id="SM00226"/>
    </source>
</evidence>